<organism evidence="2 3">
    <name type="scientific">Carboxylicivirga linearis</name>
    <dbReference type="NCBI Taxonomy" id="1628157"/>
    <lineage>
        <taxon>Bacteria</taxon>
        <taxon>Pseudomonadati</taxon>
        <taxon>Bacteroidota</taxon>
        <taxon>Bacteroidia</taxon>
        <taxon>Marinilabiliales</taxon>
        <taxon>Marinilabiliaceae</taxon>
        <taxon>Carboxylicivirga</taxon>
    </lineage>
</organism>
<dbReference type="InterPro" id="IPR026272">
    <property type="entry name" value="SdpI"/>
</dbReference>
<evidence type="ECO:0000313" key="3">
    <source>
        <dbReference type="Proteomes" id="UP000708576"/>
    </source>
</evidence>
<name>A0ABS5JWC4_9BACT</name>
<keyword evidence="1" id="KW-1133">Transmembrane helix</keyword>
<evidence type="ECO:0000256" key="1">
    <source>
        <dbReference type="SAM" id="Phobius"/>
    </source>
</evidence>
<keyword evidence="1" id="KW-0812">Transmembrane</keyword>
<sequence>MKTKSNFKKEIPILVVVLLPLLFILLGNDYLNKVVEINWIQPKLIPIRTLISIFIGVSILIYGLMLFVQRIDPKKKNYEAFESSFYKIRFIVSLFMTAITGLFVASNIGIVIDELKILRISTFVLLAVIGNYLYSVKPNWFIGFRTPWTLDNENVWRKTHHFGAKIIVGFSIIGLIVSMIPQKEGISLIVFFSIIMIMVMIPIIYSYFLHKILTNK</sequence>
<evidence type="ECO:0000313" key="2">
    <source>
        <dbReference type="EMBL" id="MBS2099212.1"/>
    </source>
</evidence>
<dbReference type="PANTHER" id="PTHR37810:SF5">
    <property type="entry name" value="IMMUNITY PROTEIN SDPI"/>
    <property type="match status" value="1"/>
</dbReference>
<protein>
    <submittedName>
        <fullName evidence="2">SdpI family protein</fullName>
    </submittedName>
</protein>
<dbReference type="RefSeq" id="WP_212216457.1">
    <property type="nucleotide sequence ID" value="NZ_JAGUCO010000009.1"/>
</dbReference>
<keyword evidence="3" id="KW-1185">Reference proteome</keyword>
<reference evidence="2 3" key="1">
    <citation type="journal article" date="2015" name="Int. J. Syst. Evol. Microbiol.">
        <title>Carboxylicivirga linearis sp. nov., isolated from a sea cucumber culture pond.</title>
        <authorList>
            <person name="Wang F.Q."/>
            <person name="Zhou Y.X."/>
            <person name="Lin X.Z."/>
            <person name="Chen G.J."/>
            <person name="Du Z.J."/>
        </authorList>
    </citation>
    <scope>NUCLEOTIDE SEQUENCE [LARGE SCALE GENOMIC DNA]</scope>
    <source>
        <strain evidence="2 3">FB218</strain>
    </source>
</reference>
<dbReference type="EMBL" id="JAGUCO010000009">
    <property type="protein sequence ID" value="MBS2099212.1"/>
    <property type="molecule type" value="Genomic_DNA"/>
</dbReference>
<comment type="caution">
    <text evidence="2">The sequence shown here is derived from an EMBL/GenBank/DDBJ whole genome shotgun (WGS) entry which is preliminary data.</text>
</comment>
<gene>
    <name evidence="2" type="ORF">KEM10_13045</name>
</gene>
<feature type="transmembrane region" description="Helical" evidence="1">
    <location>
        <begin position="117"/>
        <end position="135"/>
    </location>
</feature>
<feature type="transmembrane region" description="Helical" evidence="1">
    <location>
        <begin position="88"/>
        <end position="111"/>
    </location>
</feature>
<keyword evidence="1" id="KW-0472">Membrane</keyword>
<feature type="transmembrane region" description="Helical" evidence="1">
    <location>
        <begin position="12"/>
        <end position="30"/>
    </location>
</feature>
<dbReference type="InterPro" id="IPR025962">
    <property type="entry name" value="SdpI/YhfL"/>
</dbReference>
<feature type="transmembrane region" description="Helical" evidence="1">
    <location>
        <begin position="162"/>
        <end position="180"/>
    </location>
</feature>
<dbReference type="Proteomes" id="UP000708576">
    <property type="component" value="Unassembled WGS sequence"/>
</dbReference>
<dbReference type="PANTHER" id="PTHR37810">
    <property type="entry name" value="IMMUNITY PROTEIN SDPI"/>
    <property type="match status" value="1"/>
</dbReference>
<proteinExistence type="predicted"/>
<dbReference type="PIRSF" id="PIRSF038959">
    <property type="entry name" value="SdpI"/>
    <property type="match status" value="1"/>
</dbReference>
<dbReference type="Pfam" id="PF13630">
    <property type="entry name" value="SdpI"/>
    <property type="match status" value="1"/>
</dbReference>
<feature type="transmembrane region" description="Helical" evidence="1">
    <location>
        <begin position="50"/>
        <end position="68"/>
    </location>
</feature>
<feature type="transmembrane region" description="Helical" evidence="1">
    <location>
        <begin position="186"/>
        <end position="208"/>
    </location>
</feature>
<accession>A0ABS5JWC4</accession>